<dbReference type="GO" id="GO:0032259">
    <property type="term" value="P:methylation"/>
    <property type="evidence" value="ECO:0007669"/>
    <property type="project" value="UniProtKB-KW"/>
</dbReference>
<dbReference type="EMBL" id="JBHSCN010000002">
    <property type="protein sequence ID" value="MFC4242086.1"/>
    <property type="molecule type" value="Genomic_DNA"/>
</dbReference>
<dbReference type="PANTHER" id="PTHR18895">
    <property type="entry name" value="HEMK METHYLTRANSFERASE"/>
    <property type="match status" value="1"/>
</dbReference>
<dbReference type="GO" id="GO:0008168">
    <property type="term" value="F:methyltransferase activity"/>
    <property type="evidence" value="ECO:0007669"/>
    <property type="project" value="UniProtKB-KW"/>
</dbReference>
<dbReference type="Gene3D" id="1.10.8.10">
    <property type="entry name" value="DNA helicase RuvA subunit, C-terminal domain"/>
    <property type="match status" value="1"/>
</dbReference>
<protein>
    <submittedName>
        <fullName evidence="3">N5-glutamine methyltransferase family protein</fullName>
    </submittedName>
</protein>
<organism evidence="3 4">
    <name type="scientific">Gryllotalpicola reticulitermitis</name>
    <dbReference type="NCBI Taxonomy" id="1184153"/>
    <lineage>
        <taxon>Bacteria</taxon>
        <taxon>Bacillati</taxon>
        <taxon>Actinomycetota</taxon>
        <taxon>Actinomycetes</taxon>
        <taxon>Micrococcales</taxon>
        <taxon>Microbacteriaceae</taxon>
        <taxon>Gryllotalpicola</taxon>
    </lineage>
</organism>
<dbReference type="Proteomes" id="UP001595900">
    <property type="component" value="Unassembled WGS sequence"/>
</dbReference>
<dbReference type="Gene3D" id="3.40.50.150">
    <property type="entry name" value="Vaccinia Virus protein VP39"/>
    <property type="match status" value="1"/>
</dbReference>
<evidence type="ECO:0000313" key="4">
    <source>
        <dbReference type="Proteomes" id="UP001595900"/>
    </source>
</evidence>
<dbReference type="SUPFAM" id="SSF53335">
    <property type="entry name" value="S-adenosyl-L-methionine-dependent methyltransferases"/>
    <property type="match status" value="1"/>
</dbReference>
<reference evidence="4" key="1">
    <citation type="journal article" date="2019" name="Int. J. Syst. Evol. Microbiol.">
        <title>The Global Catalogue of Microorganisms (GCM) 10K type strain sequencing project: providing services to taxonomists for standard genome sequencing and annotation.</title>
        <authorList>
            <consortium name="The Broad Institute Genomics Platform"/>
            <consortium name="The Broad Institute Genome Sequencing Center for Infectious Disease"/>
            <person name="Wu L."/>
            <person name="Ma J."/>
        </authorList>
    </citation>
    <scope>NUCLEOTIDE SEQUENCE [LARGE SCALE GENOMIC DNA]</scope>
    <source>
        <strain evidence="4">CGMCC 1.10363</strain>
    </source>
</reference>
<keyword evidence="3" id="KW-0489">Methyltransferase</keyword>
<feature type="region of interest" description="Disordered" evidence="1">
    <location>
        <begin position="75"/>
        <end position="98"/>
    </location>
</feature>
<keyword evidence="3" id="KW-0808">Transferase</keyword>
<sequence length="264" mass="28227">MFAEDEAELLRTATSDAGQLEQLVTRRVDGEPLEYVLGWAEFAGLRLRVAPGVFVPRRRTELLLRLALASLRGDPSLPHAQSSRRAEPTPRAEGSAQAREAPHVLELCCGVAPVATAVGARMPEASVIAADIDPDAVAVATENLAPLGGRAIESDLFAALPAGTQFDVIVANAPYVPSAELVHMPREAREFEHTIALDGGPDGLLLHRSIAADAAAWLSPGGVVLVETSRRQADADREIFATHGWRVEIVRDDDLDATAVRAMR</sequence>
<evidence type="ECO:0000313" key="3">
    <source>
        <dbReference type="EMBL" id="MFC4242086.1"/>
    </source>
</evidence>
<name>A0ABV8Q1E8_9MICO</name>
<dbReference type="PANTHER" id="PTHR18895:SF74">
    <property type="entry name" value="MTRF1L RELEASE FACTOR GLUTAMINE METHYLTRANSFERASE"/>
    <property type="match status" value="1"/>
</dbReference>
<dbReference type="Pfam" id="PF05175">
    <property type="entry name" value="MTS"/>
    <property type="match status" value="1"/>
</dbReference>
<evidence type="ECO:0000259" key="2">
    <source>
        <dbReference type="Pfam" id="PF05175"/>
    </source>
</evidence>
<gene>
    <name evidence="3" type="ORF">ACFOYW_01770</name>
</gene>
<comment type="caution">
    <text evidence="3">The sequence shown here is derived from an EMBL/GenBank/DDBJ whole genome shotgun (WGS) entry which is preliminary data.</text>
</comment>
<dbReference type="RefSeq" id="WP_390226870.1">
    <property type="nucleotide sequence ID" value="NZ_JBHSCN010000002.1"/>
</dbReference>
<dbReference type="InterPro" id="IPR007848">
    <property type="entry name" value="Small_mtfrase_dom"/>
</dbReference>
<proteinExistence type="predicted"/>
<dbReference type="CDD" id="cd02440">
    <property type="entry name" value="AdoMet_MTases"/>
    <property type="match status" value="1"/>
</dbReference>
<dbReference type="InterPro" id="IPR029063">
    <property type="entry name" value="SAM-dependent_MTases_sf"/>
</dbReference>
<keyword evidence="4" id="KW-1185">Reference proteome</keyword>
<evidence type="ECO:0000256" key="1">
    <source>
        <dbReference type="SAM" id="MobiDB-lite"/>
    </source>
</evidence>
<accession>A0ABV8Q1E8</accession>
<feature type="domain" description="Methyltransferase small" evidence="2">
    <location>
        <begin position="100"/>
        <end position="176"/>
    </location>
</feature>
<dbReference type="InterPro" id="IPR050320">
    <property type="entry name" value="N5-glutamine_MTase"/>
</dbReference>